<proteinExistence type="predicted"/>
<feature type="domain" description="Cas12f1-like TNB" evidence="2">
    <location>
        <begin position="65"/>
        <end position="143"/>
    </location>
</feature>
<dbReference type="Proteomes" id="UP000651333">
    <property type="component" value="Unassembled WGS sequence"/>
</dbReference>
<dbReference type="Pfam" id="PF07282">
    <property type="entry name" value="Cas12f1-like_TNB"/>
    <property type="match status" value="1"/>
</dbReference>
<protein>
    <recommendedName>
        <fullName evidence="2">Cas12f1-like TNB domain-containing protein</fullName>
    </recommendedName>
</protein>
<evidence type="ECO:0000259" key="2">
    <source>
        <dbReference type="Pfam" id="PF07282"/>
    </source>
</evidence>
<organism evidence="3 4">
    <name type="scientific">Lactobacillus helveticus</name>
    <name type="common">Lactobacillus suntoryeus</name>
    <dbReference type="NCBI Taxonomy" id="1587"/>
    <lineage>
        <taxon>Bacteria</taxon>
        <taxon>Bacillati</taxon>
        <taxon>Bacillota</taxon>
        <taxon>Bacilli</taxon>
        <taxon>Lactobacillales</taxon>
        <taxon>Lactobacillaceae</taxon>
        <taxon>Lactobacillus</taxon>
    </lineage>
</organism>
<evidence type="ECO:0000256" key="1">
    <source>
        <dbReference type="ARBA" id="ARBA00023125"/>
    </source>
</evidence>
<dbReference type="InterPro" id="IPR010095">
    <property type="entry name" value="Cas12f1-like_TNB"/>
</dbReference>
<dbReference type="EMBL" id="WCHB01000114">
    <property type="protein sequence ID" value="NRO35730.1"/>
    <property type="molecule type" value="Genomic_DNA"/>
</dbReference>
<accession>A0A9Q5G910</accession>
<reference evidence="3" key="1">
    <citation type="submission" date="2019-09" db="EMBL/GenBank/DDBJ databases">
        <title>Comparative genomic analysis of Lactobacillus helveticus.</title>
        <authorList>
            <person name="Zhang H."/>
            <person name="Chen Y."/>
            <person name="Zhong Z."/>
        </authorList>
    </citation>
    <scope>NUCLEOTIDE SEQUENCE</scope>
    <source>
        <strain evidence="3">IMAU30003</strain>
    </source>
</reference>
<comment type="caution">
    <text evidence="3">The sequence shown here is derived from an EMBL/GenBank/DDBJ whole genome shotgun (WGS) entry which is preliminary data.</text>
</comment>
<gene>
    <name evidence="3" type="ORF">IMAU30003_01985</name>
</gene>
<dbReference type="NCBIfam" id="TIGR01766">
    <property type="entry name" value="IS200/IS605 family accessory protein TnpB-like domain"/>
    <property type="match status" value="1"/>
</dbReference>
<evidence type="ECO:0000313" key="3">
    <source>
        <dbReference type="EMBL" id="NRO35730.1"/>
    </source>
</evidence>
<dbReference type="AlphaFoldDB" id="A0A9Q5G910"/>
<dbReference type="GO" id="GO:0003677">
    <property type="term" value="F:DNA binding"/>
    <property type="evidence" value="ECO:0007669"/>
    <property type="project" value="UniProtKB-KW"/>
</dbReference>
<name>A0A9Q5G910_LACHE</name>
<evidence type="ECO:0000313" key="4">
    <source>
        <dbReference type="Proteomes" id="UP000651333"/>
    </source>
</evidence>
<keyword evidence="1" id="KW-0238">DNA-binding</keyword>
<sequence>MRRITAWRNRKIRQFAHKASKRIVDYALSCGANTIVIGNNKSWKRSSDMGRKNNQNFIGIPHKVMIDMIQYKANLAGISVIRTNESYTSQTSALDHEKPCWENGNQSRKRQGKTPINRRIHRGLFQSNNGRLVNADINGALQIIRKVFPKFSLDEGIADAVLHPVKWSPLI</sequence>